<gene>
    <name evidence="1" type="ORF">Tco_0726439</name>
</gene>
<dbReference type="Proteomes" id="UP001151760">
    <property type="component" value="Unassembled WGS sequence"/>
</dbReference>
<keyword evidence="2" id="KW-1185">Reference proteome</keyword>
<evidence type="ECO:0000313" key="1">
    <source>
        <dbReference type="EMBL" id="GJS76558.1"/>
    </source>
</evidence>
<evidence type="ECO:0000313" key="2">
    <source>
        <dbReference type="Proteomes" id="UP001151760"/>
    </source>
</evidence>
<dbReference type="EMBL" id="BQNB010010384">
    <property type="protein sequence ID" value="GJS76558.1"/>
    <property type="molecule type" value="Genomic_DNA"/>
</dbReference>
<name>A0ABQ4YFK9_9ASTR</name>
<reference evidence="1" key="2">
    <citation type="submission" date="2022-01" db="EMBL/GenBank/DDBJ databases">
        <authorList>
            <person name="Yamashiro T."/>
            <person name="Shiraishi A."/>
            <person name="Satake H."/>
            <person name="Nakayama K."/>
        </authorList>
    </citation>
    <scope>NUCLEOTIDE SEQUENCE</scope>
</reference>
<comment type="caution">
    <text evidence="1">The sequence shown here is derived from an EMBL/GenBank/DDBJ whole genome shotgun (WGS) entry which is preliminary data.</text>
</comment>
<sequence length="114" mass="12649">MQRTLHEMVFLNRSKLSREVELEAHYGLHGKDSEVLHAESSSTDTIEIGMTFHNEEVEILRKNAFEHSLFKALGHQAPFIIVSKSTSDRQQISLGLHGGDVCSTSVLGLVSSSE</sequence>
<proteinExistence type="predicted"/>
<accession>A0ABQ4YFK9</accession>
<organism evidence="1 2">
    <name type="scientific">Tanacetum coccineum</name>
    <dbReference type="NCBI Taxonomy" id="301880"/>
    <lineage>
        <taxon>Eukaryota</taxon>
        <taxon>Viridiplantae</taxon>
        <taxon>Streptophyta</taxon>
        <taxon>Embryophyta</taxon>
        <taxon>Tracheophyta</taxon>
        <taxon>Spermatophyta</taxon>
        <taxon>Magnoliopsida</taxon>
        <taxon>eudicotyledons</taxon>
        <taxon>Gunneridae</taxon>
        <taxon>Pentapetalae</taxon>
        <taxon>asterids</taxon>
        <taxon>campanulids</taxon>
        <taxon>Asterales</taxon>
        <taxon>Asteraceae</taxon>
        <taxon>Asteroideae</taxon>
        <taxon>Anthemideae</taxon>
        <taxon>Anthemidinae</taxon>
        <taxon>Tanacetum</taxon>
    </lineage>
</organism>
<protein>
    <submittedName>
        <fullName evidence="1">Uncharacterized protein</fullName>
    </submittedName>
</protein>
<reference evidence="1" key="1">
    <citation type="journal article" date="2022" name="Int. J. Mol. Sci.">
        <title>Draft Genome of Tanacetum Coccineum: Genomic Comparison of Closely Related Tanacetum-Family Plants.</title>
        <authorList>
            <person name="Yamashiro T."/>
            <person name="Shiraishi A."/>
            <person name="Nakayama K."/>
            <person name="Satake H."/>
        </authorList>
    </citation>
    <scope>NUCLEOTIDE SEQUENCE</scope>
</reference>